<protein>
    <submittedName>
        <fullName evidence="1">HAD-IIB family hydrolase</fullName>
    </submittedName>
</protein>
<proteinExistence type="predicted"/>
<dbReference type="SUPFAM" id="SSF56784">
    <property type="entry name" value="HAD-like"/>
    <property type="match status" value="1"/>
</dbReference>
<keyword evidence="2" id="KW-1185">Reference proteome</keyword>
<dbReference type="Pfam" id="PF08282">
    <property type="entry name" value="Hydrolase_3"/>
    <property type="match status" value="1"/>
</dbReference>
<dbReference type="Gene3D" id="3.40.50.1000">
    <property type="entry name" value="HAD superfamily/HAD-like"/>
    <property type="match status" value="2"/>
</dbReference>
<dbReference type="PANTHER" id="PTHR10000:SF8">
    <property type="entry name" value="HAD SUPERFAMILY HYDROLASE-LIKE, TYPE 3"/>
    <property type="match status" value="1"/>
</dbReference>
<evidence type="ECO:0000313" key="2">
    <source>
        <dbReference type="Proteomes" id="UP001595693"/>
    </source>
</evidence>
<comment type="caution">
    <text evidence="1">The sequence shown here is derived from an EMBL/GenBank/DDBJ whole genome shotgun (WGS) entry which is preliminary data.</text>
</comment>
<gene>
    <name evidence="1" type="ORF">ACFOW3_21390</name>
</gene>
<dbReference type="RefSeq" id="WP_055393079.1">
    <property type="nucleotide sequence ID" value="NZ_JAMXAX010000013.1"/>
</dbReference>
<accession>A0ABV8DFX1</accession>
<dbReference type="PANTHER" id="PTHR10000">
    <property type="entry name" value="PHOSPHOSERINE PHOSPHATASE"/>
    <property type="match status" value="1"/>
</dbReference>
<reference evidence="2" key="1">
    <citation type="journal article" date="2019" name="Int. J. Syst. Evol. Microbiol.">
        <title>The Global Catalogue of Microorganisms (GCM) 10K type strain sequencing project: providing services to taxonomists for standard genome sequencing and annotation.</title>
        <authorList>
            <consortium name="The Broad Institute Genomics Platform"/>
            <consortium name="The Broad Institute Genome Sequencing Center for Infectious Disease"/>
            <person name="Wu L."/>
            <person name="Ma J."/>
        </authorList>
    </citation>
    <scope>NUCLEOTIDE SEQUENCE [LARGE SCALE GENOMIC DNA]</scope>
    <source>
        <strain evidence="2">CCUG 2113</strain>
    </source>
</reference>
<dbReference type="Proteomes" id="UP001595693">
    <property type="component" value="Unassembled WGS sequence"/>
</dbReference>
<dbReference type="InterPro" id="IPR006379">
    <property type="entry name" value="HAD-SF_hydro_IIB"/>
</dbReference>
<dbReference type="GO" id="GO:0016787">
    <property type="term" value="F:hydrolase activity"/>
    <property type="evidence" value="ECO:0007669"/>
    <property type="project" value="UniProtKB-KW"/>
</dbReference>
<sequence length="267" mass="29200">MLPLSTWNPPARLVGLLTDIDDTLTTEGVVPAHVVQAMESLKARGLAVIPITGRPVGWSEPFATAWPVDAIVAENGAVALQRSLDKRDALLKRYQQDAATRAAHFARMQQVLADIEARVPGARRATDSPGRETDIAIDHSEFTHLPQERIDQCVAILRAAGMNATVSSIHINGWFGAHNKLEGARWIVRELLGRDLDAEIDRWVYVGDSTNDQLMFEHFPHSVGVANIARFVPQLQHLPRYVTQGERGAGFAEVARAILAGLDRGGS</sequence>
<organism evidence="1 2">
    <name type="scientific">Acidovorax facilis</name>
    <dbReference type="NCBI Taxonomy" id="12917"/>
    <lineage>
        <taxon>Bacteria</taxon>
        <taxon>Pseudomonadati</taxon>
        <taxon>Pseudomonadota</taxon>
        <taxon>Betaproteobacteria</taxon>
        <taxon>Burkholderiales</taxon>
        <taxon>Comamonadaceae</taxon>
        <taxon>Acidovorax</taxon>
    </lineage>
</organism>
<dbReference type="EMBL" id="JBHSAJ010000063">
    <property type="protein sequence ID" value="MFC3937182.1"/>
    <property type="molecule type" value="Genomic_DNA"/>
</dbReference>
<evidence type="ECO:0000313" key="1">
    <source>
        <dbReference type="EMBL" id="MFC3937182.1"/>
    </source>
</evidence>
<keyword evidence="1" id="KW-0378">Hydrolase</keyword>
<dbReference type="NCBIfam" id="TIGR01484">
    <property type="entry name" value="HAD-SF-IIB"/>
    <property type="match status" value="1"/>
</dbReference>
<name>A0ABV8DFX1_9BURK</name>
<dbReference type="InterPro" id="IPR036412">
    <property type="entry name" value="HAD-like_sf"/>
</dbReference>
<dbReference type="InterPro" id="IPR023214">
    <property type="entry name" value="HAD_sf"/>
</dbReference>